<feature type="compositionally biased region" description="Low complexity" evidence="1">
    <location>
        <begin position="32"/>
        <end position="43"/>
    </location>
</feature>
<gene>
    <name evidence="2" type="ORF">NVV95_04080</name>
</gene>
<proteinExistence type="predicted"/>
<feature type="region of interest" description="Disordered" evidence="1">
    <location>
        <begin position="32"/>
        <end position="73"/>
    </location>
</feature>
<protein>
    <submittedName>
        <fullName evidence="2">Uncharacterized protein</fullName>
    </submittedName>
</protein>
<comment type="caution">
    <text evidence="2">The sequence shown here is derived from an EMBL/GenBank/DDBJ whole genome shotgun (WGS) entry which is preliminary data.</text>
</comment>
<dbReference type="RefSeq" id="WP_259485275.1">
    <property type="nucleotide sequence ID" value="NZ_JANTEZ010000002.1"/>
</dbReference>
<dbReference type="SUPFAM" id="SSF110296">
    <property type="entry name" value="Oligoxyloglucan reducing end-specific cellobiohydrolase"/>
    <property type="match status" value="1"/>
</dbReference>
<dbReference type="Proteomes" id="UP001165580">
    <property type="component" value="Unassembled WGS sequence"/>
</dbReference>
<dbReference type="EMBL" id="JANTEZ010000002">
    <property type="protein sequence ID" value="MCS5713728.1"/>
    <property type="molecule type" value="Genomic_DNA"/>
</dbReference>
<organism evidence="2 3">
    <name type="scientific">Herbiconiux gentiana</name>
    <dbReference type="NCBI Taxonomy" id="2970912"/>
    <lineage>
        <taxon>Bacteria</taxon>
        <taxon>Bacillati</taxon>
        <taxon>Actinomycetota</taxon>
        <taxon>Actinomycetes</taxon>
        <taxon>Micrococcales</taxon>
        <taxon>Microbacteriaceae</taxon>
        <taxon>Herbiconiux</taxon>
    </lineage>
</organism>
<evidence type="ECO:0000313" key="2">
    <source>
        <dbReference type="EMBL" id="MCS5713728.1"/>
    </source>
</evidence>
<evidence type="ECO:0000256" key="1">
    <source>
        <dbReference type="SAM" id="MobiDB-lite"/>
    </source>
</evidence>
<accession>A0ABT2GBZ8</accession>
<name>A0ABT2GBZ8_9MICO</name>
<reference evidence="2" key="1">
    <citation type="submission" date="2022-08" db="EMBL/GenBank/DDBJ databases">
        <authorList>
            <person name="Deng Y."/>
            <person name="Han X.-F."/>
            <person name="Zhang Y.-Q."/>
        </authorList>
    </citation>
    <scope>NUCLEOTIDE SEQUENCE</scope>
    <source>
        <strain evidence="2">CPCC 205716</strain>
    </source>
</reference>
<keyword evidence="3" id="KW-1185">Reference proteome</keyword>
<evidence type="ECO:0000313" key="3">
    <source>
        <dbReference type="Proteomes" id="UP001165580"/>
    </source>
</evidence>
<sequence length="310" mass="31662">MTVVLIIALTAVSAVLVIFAIHQPPVADSGVVPSAPPVAGSPSTPAPSPNSSPSPGADSAPTDPPPAPYYLDSSQSPELFRATRGQCGSVSPVLDVSQDGGATWVGATFGTLEVGQILSVDVVDADQTDIVAALLPDCRISLISTFTGGQYWESYPERLAEGTFVDPLDSSKIDVGGAAVATPCTAVTQVVQRLVNIAVNCMEGVFHATVDDGVVGVWEPVIDEQAATIAYDYGSGGLVAVVSDDADCDGLGLRKYGVGPQRAVVEASDCLPEVASKPIGITSEGSAVKAWSQEGFFVSADGGAVWSQVN</sequence>